<proteinExistence type="predicted"/>
<dbReference type="STRING" id="1798370.A2Z00_05740"/>
<name>A0A1F5ZGC8_9BACT</name>
<sequence>MYKPHLYIICGLPFSGKTILAKYLTKRFGFVRVNFDDINEERGLGDKRNDEISDEDWQKTCEIAYDDIDQALAMGKTVVNDGANHSKAERDKLREIAKKYNVPTYVVHVKIPAQVAKDRWLKNRETKAVRDMTDKEFAEVVDHFEEPAAEEGVILYEQALQPENWVNQIFLPTLEG</sequence>
<accession>A0A1F5ZGC8</accession>
<comment type="caution">
    <text evidence="1">The sequence shown here is derived from an EMBL/GenBank/DDBJ whole genome shotgun (WGS) entry which is preliminary data.</text>
</comment>
<dbReference type="InterPro" id="IPR027417">
    <property type="entry name" value="P-loop_NTPase"/>
</dbReference>
<dbReference type="Pfam" id="PF13671">
    <property type="entry name" value="AAA_33"/>
    <property type="match status" value="1"/>
</dbReference>
<dbReference type="Proteomes" id="UP000177268">
    <property type="component" value="Unassembled WGS sequence"/>
</dbReference>
<dbReference type="PANTHER" id="PTHR12435">
    <property type="match status" value="1"/>
</dbReference>
<protein>
    <recommendedName>
        <fullName evidence="3">ATP-binding protein</fullName>
    </recommendedName>
</protein>
<organism evidence="1 2">
    <name type="scientific">Candidatus Gottesmanbacteria bacterium RBG_13_45_10</name>
    <dbReference type="NCBI Taxonomy" id="1798370"/>
    <lineage>
        <taxon>Bacteria</taxon>
        <taxon>Candidatus Gottesmaniibacteriota</taxon>
    </lineage>
</organism>
<evidence type="ECO:0008006" key="3">
    <source>
        <dbReference type="Google" id="ProtNLM"/>
    </source>
</evidence>
<dbReference type="PIRSF" id="PIRSF037081">
    <property type="entry name" value="P-loop_All4644_prd"/>
    <property type="match status" value="1"/>
</dbReference>
<dbReference type="AlphaFoldDB" id="A0A1F5ZGC8"/>
<evidence type="ECO:0000313" key="1">
    <source>
        <dbReference type="EMBL" id="OGG11451.1"/>
    </source>
</evidence>
<dbReference type="SUPFAM" id="SSF52540">
    <property type="entry name" value="P-loop containing nucleoside triphosphate hydrolases"/>
    <property type="match status" value="1"/>
</dbReference>
<gene>
    <name evidence="1" type="ORF">A2Z00_05740</name>
</gene>
<evidence type="ECO:0000313" key="2">
    <source>
        <dbReference type="Proteomes" id="UP000177268"/>
    </source>
</evidence>
<dbReference type="Gene3D" id="3.40.50.300">
    <property type="entry name" value="P-loop containing nucleotide triphosphate hydrolases"/>
    <property type="match status" value="1"/>
</dbReference>
<dbReference type="EMBL" id="MFIZ01000028">
    <property type="protein sequence ID" value="OGG11451.1"/>
    <property type="molecule type" value="Genomic_DNA"/>
</dbReference>
<reference evidence="1 2" key="1">
    <citation type="journal article" date="2016" name="Nat. Commun.">
        <title>Thousands of microbial genomes shed light on interconnected biogeochemical processes in an aquifer system.</title>
        <authorList>
            <person name="Anantharaman K."/>
            <person name="Brown C.T."/>
            <person name="Hug L.A."/>
            <person name="Sharon I."/>
            <person name="Castelle C.J."/>
            <person name="Probst A.J."/>
            <person name="Thomas B.C."/>
            <person name="Singh A."/>
            <person name="Wilkins M.J."/>
            <person name="Karaoz U."/>
            <person name="Brodie E.L."/>
            <person name="Williams K.H."/>
            <person name="Hubbard S.S."/>
            <person name="Banfield J.F."/>
        </authorList>
    </citation>
    <scope>NUCLEOTIDE SEQUENCE [LARGE SCALE GENOMIC DNA]</scope>
</reference>
<dbReference type="InterPro" id="IPR017101">
    <property type="entry name" value="P-loop_ATP/GTP-bd_All4644_prd"/>
</dbReference>